<dbReference type="NCBIfam" id="NF001453">
    <property type="entry name" value="PRK00312.1"/>
    <property type="match status" value="1"/>
</dbReference>
<dbReference type="FunFam" id="3.40.50.150:FF:000010">
    <property type="entry name" value="Protein-L-isoaspartate O-methyltransferase"/>
    <property type="match status" value="1"/>
</dbReference>
<evidence type="ECO:0000256" key="2">
    <source>
        <dbReference type="ARBA" id="ARBA00005369"/>
    </source>
</evidence>
<dbReference type="PANTHER" id="PTHR11579:SF0">
    <property type="entry name" value="PROTEIN-L-ISOASPARTATE(D-ASPARTATE) O-METHYLTRANSFERASE"/>
    <property type="match status" value="1"/>
</dbReference>
<dbReference type="AlphaFoldDB" id="A0A411E8X4"/>
<sequence>MKRIIIFALLLLSAIPVFAQQSAVERRQNMIREQLIPRGISDKETLKAMARIPREAFVPHSQKPYAYDDRPLPIGDGQTISQPFMVAFMTQALRLRRTDRVLEIGTGSGYQAAVLSQLVDTVYTVEIIPSLAERAYRHLHNLNIDNVQILTGDGYYGWKEKSPFDAIIVTAGAETIPPVLVEQLSDDGIMIIPVGPHRGVRQLIKLTKKRGKIKKTSLMDVRFVPFVRKE</sequence>
<comment type="function">
    <text evidence="7">Catalyzes the methyl esterification of L-isoaspartyl residues in peptides and proteins that result from spontaneous decomposition of normal L-aspartyl and L-asparaginyl residues. It plays a role in the repair and/or degradation of damaged proteins.</text>
</comment>
<proteinExistence type="inferred from homology"/>
<feature type="chain" id="PRO_5019135356" description="Protein-L-isoaspartate O-methyltransferase" evidence="8">
    <location>
        <begin position="20"/>
        <end position="230"/>
    </location>
</feature>
<dbReference type="CDD" id="cd02440">
    <property type="entry name" value="AdoMet_MTases"/>
    <property type="match status" value="1"/>
</dbReference>
<protein>
    <recommendedName>
        <fullName evidence="7">Protein-L-isoaspartate O-methyltransferase</fullName>
        <ecNumber evidence="7">2.1.1.77</ecNumber>
    </recommendedName>
    <alternativeName>
        <fullName evidence="7">L-isoaspartyl protein carboxyl methyltransferase</fullName>
    </alternativeName>
    <alternativeName>
        <fullName evidence="7">Protein L-isoaspartyl methyltransferase</fullName>
    </alternativeName>
    <alternativeName>
        <fullName evidence="7">Protein-beta-aspartate methyltransferase</fullName>
        <shortName evidence="7">PIMT</shortName>
    </alternativeName>
</protein>
<dbReference type="Pfam" id="PF01135">
    <property type="entry name" value="PCMT"/>
    <property type="match status" value="1"/>
</dbReference>
<dbReference type="GO" id="GO:0030091">
    <property type="term" value="P:protein repair"/>
    <property type="evidence" value="ECO:0007669"/>
    <property type="project" value="UniProtKB-UniRule"/>
</dbReference>
<feature type="signal peptide" evidence="8">
    <location>
        <begin position="1"/>
        <end position="19"/>
    </location>
</feature>
<dbReference type="NCBIfam" id="TIGR00080">
    <property type="entry name" value="pimt"/>
    <property type="match status" value="1"/>
</dbReference>
<dbReference type="Gene3D" id="3.40.50.150">
    <property type="entry name" value="Vaccinia Virus protein VP39"/>
    <property type="match status" value="1"/>
</dbReference>
<dbReference type="PROSITE" id="PS01279">
    <property type="entry name" value="PCMT"/>
    <property type="match status" value="1"/>
</dbReference>
<dbReference type="OrthoDB" id="9810066at2"/>
<dbReference type="PANTHER" id="PTHR11579">
    <property type="entry name" value="PROTEIN-L-ISOASPARTATE O-METHYLTRANSFERASE"/>
    <property type="match status" value="1"/>
</dbReference>
<dbReference type="Proteomes" id="UP000290889">
    <property type="component" value="Chromosome"/>
</dbReference>
<dbReference type="InterPro" id="IPR000682">
    <property type="entry name" value="PCMT"/>
</dbReference>
<dbReference type="HAMAP" id="MF_00090">
    <property type="entry name" value="PIMT"/>
    <property type="match status" value="1"/>
</dbReference>
<keyword evidence="3 7" id="KW-0963">Cytoplasm</keyword>
<dbReference type="InterPro" id="IPR029063">
    <property type="entry name" value="SAM-dependent_MTases_sf"/>
</dbReference>
<comment type="subcellular location">
    <subcellularLocation>
        <location evidence="1 7">Cytoplasm</location>
    </subcellularLocation>
</comment>
<accession>A0A411E8X4</accession>
<keyword evidence="8" id="KW-0732">Signal</keyword>
<evidence type="ECO:0000256" key="4">
    <source>
        <dbReference type="ARBA" id="ARBA00022603"/>
    </source>
</evidence>
<dbReference type="SUPFAM" id="SSF53335">
    <property type="entry name" value="S-adenosyl-L-methionine-dependent methyltransferases"/>
    <property type="match status" value="1"/>
</dbReference>
<evidence type="ECO:0000313" key="10">
    <source>
        <dbReference type="Proteomes" id="UP000290889"/>
    </source>
</evidence>
<keyword evidence="5 7" id="KW-0808">Transferase</keyword>
<evidence type="ECO:0000256" key="1">
    <source>
        <dbReference type="ARBA" id="ARBA00004496"/>
    </source>
</evidence>
<organism evidence="9 10">
    <name type="scientific">Muriicola soli</name>
    <dbReference type="NCBI Taxonomy" id="2507538"/>
    <lineage>
        <taxon>Bacteria</taxon>
        <taxon>Pseudomonadati</taxon>
        <taxon>Bacteroidota</taxon>
        <taxon>Flavobacteriia</taxon>
        <taxon>Flavobacteriales</taxon>
        <taxon>Flavobacteriaceae</taxon>
        <taxon>Muriicola</taxon>
    </lineage>
</organism>
<comment type="catalytic activity">
    <reaction evidence="7">
        <text>[protein]-L-isoaspartate + S-adenosyl-L-methionine = [protein]-L-isoaspartate alpha-methyl ester + S-adenosyl-L-homocysteine</text>
        <dbReference type="Rhea" id="RHEA:12705"/>
        <dbReference type="Rhea" id="RHEA-COMP:12143"/>
        <dbReference type="Rhea" id="RHEA-COMP:12144"/>
        <dbReference type="ChEBI" id="CHEBI:57856"/>
        <dbReference type="ChEBI" id="CHEBI:59789"/>
        <dbReference type="ChEBI" id="CHEBI:90596"/>
        <dbReference type="ChEBI" id="CHEBI:90598"/>
        <dbReference type="EC" id="2.1.1.77"/>
    </reaction>
</comment>
<dbReference type="RefSeq" id="WP_129603875.1">
    <property type="nucleotide sequence ID" value="NZ_CP035544.1"/>
</dbReference>
<name>A0A411E8X4_9FLAO</name>
<keyword evidence="10" id="KW-1185">Reference proteome</keyword>
<dbReference type="KEGG" id="mur:EQY75_06255"/>
<gene>
    <name evidence="7" type="primary">pcm</name>
    <name evidence="9" type="ORF">EQY75_06255</name>
</gene>
<evidence type="ECO:0000256" key="6">
    <source>
        <dbReference type="ARBA" id="ARBA00022691"/>
    </source>
</evidence>
<evidence type="ECO:0000256" key="8">
    <source>
        <dbReference type="SAM" id="SignalP"/>
    </source>
</evidence>
<comment type="similarity">
    <text evidence="2 7">Belongs to the methyltransferase superfamily. L-isoaspartyl/D-aspartyl protein methyltransferase family.</text>
</comment>
<dbReference type="GO" id="GO:0032259">
    <property type="term" value="P:methylation"/>
    <property type="evidence" value="ECO:0007669"/>
    <property type="project" value="UniProtKB-KW"/>
</dbReference>
<dbReference type="EC" id="2.1.1.77" evidence="7"/>
<evidence type="ECO:0000256" key="7">
    <source>
        <dbReference type="HAMAP-Rule" id="MF_00090"/>
    </source>
</evidence>
<evidence type="ECO:0000313" key="9">
    <source>
        <dbReference type="EMBL" id="QBA64166.1"/>
    </source>
</evidence>
<dbReference type="GO" id="GO:0005737">
    <property type="term" value="C:cytoplasm"/>
    <property type="evidence" value="ECO:0007669"/>
    <property type="project" value="UniProtKB-SubCell"/>
</dbReference>
<reference evidence="9 10" key="1">
    <citation type="submission" date="2019-01" db="EMBL/GenBank/DDBJ databases">
        <title>Muriicola soli sp. nov., isolated from soil.</title>
        <authorList>
            <person name="Kang H.J."/>
            <person name="Kim S.B."/>
        </authorList>
    </citation>
    <scope>NUCLEOTIDE SEQUENCE [LARGE SCALE GENOMIC DNA]</scope>
    <source>
        <strain evidence="9 10">MMS17-SY002</strain>
    </source>
</reference>
<dbReference type="EMBL" id="CP035544">
    <property type="protein sequence ID" value="QBA64166.1"/>
    <property type="molecule type" value="Genomic_DNA"/>
</dbReference>
<feature type="active site" evidence="7">
    <location>
        <position position="81"/>
    </location>
</feature>
<keyword evidence="6 7" id="KW-0949">S-adenosyl-L-methionine</keyword>
<keyword evidence="4 7" id="KW-0489">Methyltransferase</keyword>
<evidence type="ECO:0000256" key="5">
    <source>
        <dbReference type="ARBA" id="ARBA00022679"/>
    </source>
</evidence>
<evidence type="ECO:0000256" key="3">
    <source>
        <dbReference type="ARBA" id="ARBA00022490"/>
    </source>
</evidence>
<dbReference type="GO" id="GO:0004719">
    <property type="term" value="F:protein-L-isoaspartate (D-aspartate) O-methyltransferase activity"/>
    <property type="evidence" value="ECO:0007669"/>
    <property type="project" value="UniProtKB-UniRule"/>
</dbReference>